<accession>A0A7J6N0G0</accession>
<feature type="region of interest" description="Disordered" evidence="1">
    <location>
        <begin position="235"/>
        <end position="291"/>
    </location>
</feature>
<proteinExistence type="predicted"/>
<dbReference type="Proteomes" id="UP000541610">
    <property type="component" value="Unassembled WGS sequence"/>
</dbReference>
<reference evidence="2 3" key="1">
    <citation type="submission" date="2020-04" db="EMBL/GenBank/DDBJ databases">
        <title>Perkinsus olseni comparative genomics.</title>
        <authorList>
            <person name="Bogema D.R."/>
        </authorList>
    </citation>
    <scope>NUCLEOTIDE SEQUENCE [LARGE SCALE GENOMIC DNA]</scope>
    <source>
        <strain evidence="2">00978-12</strain>
    </source>
</reference>
<protein>
    <submittedName>
        <fullName evidence="2">Uncharacterized protein</fullName>
    </submittedName>
</protein>
<evidence type="ECO:0000256" key="1">
    <source>
        <dbReference type="SAM" id="MobiDB-lite"/>
    </source>
</evidence>
<comment type="caution">
    <text evidence="2">The sequence shown here is derived from an EMBL/GenBank/DDBJ whole genome shotgun (WGS) entry which is preliminary data.</text>
</comment>
<organism evidence="2 3">
    <name type="scientific">Perkinsus olseni</name>
    <name type="common">Perkinsus atlanticus</name>
    <dbReference type="NCBI Taxonomy" id="32597"/>
    <lineage>
        <taxon>Eukaryota</taxon>
        <taxon>Sar</taxon>
        <taxon>Alveolata</taxon>
        <taxon>Perkinsozoa</taxon>
        <taxon>Perkinsea</taxon>
        <taxon>Perkinsida</taxon>
        <taxon>Perkinsidae</taxon>
        <taxon>Perkinsus</taxon>
    </lineage>
</organism>
<feature type="compositionally biased region" description="Basic residues" evidence="1">
    <location>
        <begin position="1"/>
        <end position="11"/>
    </location>
</feature>
<dbReference type="AlphaFoldDB" id="A0A7J6N0G0"/>
<evidence type="ECO:0000313" key="2">
    <source>
        <dbReference type="EMBL" id="KAF4677353.1"/>
    </source>
</evidence>
<gene>
    <name evidence="2" type="ORF">FOZ60_017360</name>
</gene>
<sequence>MPKARASKRKSTSPAPKPLNKKKRLTPISSKPSATVEPTKLVSPQQSPVSPLLDPTAALSQPKTIRDDPVTPPDAVSLTDLDSQKPLSMPGHLMAPLYSKWSSLEMFLDQPWFAYIPTSWSRVKGVTIDKHTETYSVAAVTMSAIGFGTRLAHAGVINSSTALTVIGKVVDCSFGLNGTLKPRHELDKMITMSLGLVQAREVANADLSTTNPVDSVLNSALNHFEGFSLPPPKLDRTATSWKKQGWKDQDRWTNKQKSGSNWQGNGWWYDEGSKSKARQADTSDKHSKPSS</sequence>
<feature type="compositionally biased region" description="Basic and acidic residues" evidence="1">
    <location>
        <begin position="271"/>
        <end position="291"/>
    </location>
</feature>
<name>A0A7J6N0G0_PEROL</name>
<evidence type="ECO:0000313" key="3">
    <source>
        <dbReference type="Proteomes" id="UP000541610"/>
    </source>
</evidence>
<dbReference type="EMBL" id="JABANP010000986">
    <property type="protein sequence ID" value="KAF4677353.1"/>
    <property type="molecule type" value="Genomic_DNA"/>
</dbReference>
<feature type="region of interest" description="Disordered" evidence="1">
    <location>
        <begin position="1"/>
        <end position="74"/>
    </location>
</feature>
<dbReference type="OrthoDB" id="457458at2759"/>
<feature type="compositionally biased region" description="Polar residues" evidence="1">
    <location>
        <begin position="255"/>
        <end position="264"/>
    </location>
</feature>